<feature type="binding site" evidence="15">
    <location>
        <position position="71"/>
    </location>
    <ligand>
        <name>ATP</name>
        <dbReference type="ChEBI" id="CHEBI:30616"/>
    </ligand>
</feature>
<dbReference type="EC" id="2.7.11.1" evidence="2"/>
<evidence type="ECO:0000256" key="9">
    <source>
        <dbReference type="ARBA" id="ARBA00022837"/>
    </source>
</evidence>
<dbReference type="PANTHER" id="PTHR24349">
    <property type="entry name" value="SERINE/THREONINE-PROTEIN KINASE"/>
    <property type="match status" value="1"/>
</dbReference>
<evidence type="ECO:0000313" key="19">
    <source>
        <dbReference type="Proteomes" id="UP000001514"/>
    </source>
</evidence>
<dbReference type="GO" id="GO:0005634">
    <property type="term" value="C:nucleus"/>
    <property type="evidence" value="ECO:0000318"/>
    <property type="project" value="GO_Central"/>
</dbReference>
<accession>D8SQ88</accession>
<protein>
    <recommendedName>
        <fullName evidence="2">non-specific serine/threonine protein kinase</fullName>
        <ecNumber evidence="2">2.7.11.1</ecNumber>
    </recommendedName>
</protein>
<dbReference type="GO" id="GO:0005524">
    <property type="term" value="F:ATP binding"/>
    <property type="evidence" value="ECO:0007669"/>
    <property type="project" value="UniProtKB-UniRule"/>
</dbReference>
<evidence type="ECO:0000256" key="11">
    <source>
        <dbReference type="ARBA" id="ARBA00024334"/>
    </source>
</evidence>
<dbReference type="PIRSF" id="PIRSF000654">
    <property type="entry name" value="Integrin-linked_kinase"/>
    <property type="match status" value="1"/>
</dbReference>
<dbReference type="EMBL" id="GL377633">
    <property type="protein sequence ID" value="EFJ13416.1"/>
    <property type="molecule type" value="Genomic_DNA"/>
</dbReference>
<dbReference type="AlphaFoldDB" id="D8SQ88"/>
<feature type="domain" description="Protein kinase" evidence="17">
    <location>
        <begin position="38"/>
        <end position="298"/>
    </location>
</feature>
<evidence type="ECO:0000256" key="6">
    <source>
        <dbReference type="ARBA" id="ARBA00022737"/>
    </source>
</evidence>
<gene>
    <name evidence="18" type="primary">CPK-26</name>
    <name evidence="18" type="ORF">SELMODRAFT_450109</name>
</gene>
<dbReference type="FunFam" id="3.30.200.20:FF:000004">
    <property type="entry name" value="Calcium-dependent protein kinase 1"/>
    <property type="match status" value="1"/>
</dbReference>
<dbReference type="HOGENOM" id="CLU_000288_63_0_1"/>
<evidence type="ECO:0000256" key="4">
    <source>
        <dbReference type="ARBA" id="ARBA00022679"/>
    </source>
</evidence>
<dbReference type="Gene3D" id="3.30.200.20">
    <property type="entry name" value="Phosphorylase Kinase, domain 1"/>
    <property type="match status" value="1"/>
</dbReference>
<dbReference type="OMA" id="RACAIFM"/>
<dbReference type="PROSITE" id="PS50011">
    <property type="entry name" value="PROTEIN_KINASE_DOM"/>
    <property type="match status" value="1"/>
</dbReference>
<evidence type="ECO:0000256" key="13">
    <source>
        <dbReference type="ARBA" id="ARBA00048679"/>
    </source>
</evidence>
<proteinExistence type="inferred from homology"/>
<evidence type="ECO:0000256" key="1">
    <source>
        <dbReference type="ARBA" id="ARBA00006234"/>
    </source>
</evidence>
<name>D8SQ88_SELML</name>
<evidence type="ECO:0000256" key="12">
    <source>
        <dbReference type="ARBA" id="ARBA00047899"/>
    </source>
</evidence>
<evidence type="ECO:0000256" key="15">
    <source>
        <dbReference type="PROSITE-ProRule" id="PRU10141"/>
    </source>
</evidence>
<evidence type="ECO:0000256" key="7">
    <source>
        <dbReference type="ARBA" id="ARBA00022741"/>
    </source>
</evidence>
<dbReference type="Gramene" id="EFJ13416">
    <property type="protein sequence ID" value="EFJ13416"/>
    <property type="gene ID" value="SELMODRAFT_450109"/>
</dbReference>
<keyword evidence="3 16" id="KW-0723">Serine/threonine-protein kinase</keyword>
<dbReference type="STRING" id="88036.D8SQ88"/>
<keyword evidence="8" id="KW-0418">Kinase</keyword>
<dbReference type="PROSITE" id="PS00107">
    <property type="entry name" value="PROTEIN_KINASE_ATP"/>
    <property type="match status" value="1"/>
</dbReference>
<organism evidence="19">
    <name type="scientific">Selaginella moellendorffii</name>
    <name type="common">Spikemoss</name>
    <dbReference type="NCBI Taxonomy" id="88036"/>
    <lineage>
        <taxon>Eukaryota</taxon>
        <taxon>Viridiplantae</taxon>
        <taxon>Streptophyta</taxon>
        <taxon>Embryophyta</taxon>
        <taxon>Tracheophyta</taxon>
        <taxon>Lycopodiopsida</taxon>
        <taxon>Selaginellales</taxon>
        <taxon>Selaginellaceae</taxon>
        <taxon>Selaginella</taxon>
    </lineage>
</organism>
<comment type="similarity">
    <text evidence="11">Belongs to the protein kinase superfamily. Ser/Thr protein kinase family. CDPK subfamily.</text>
</comment>
<dbReference type="InterPro" id="IPR000719">
    <property type="entry name" value="Prot_kinase_dom"/>
</dbReference>
<dbReference type="InterPro" id="IPR017441">
    <property type="entry name" value="Protein_kinase_ATP_BS"/>
</dbReference>
<evidence type="ECO:0000256" key="2">
    <source>
        <dbReference type="ARBA" id="ARBA00012513"/>
    </source>
</evidence>
<dbReference type="GeneID" id="9653337"/>
<evidence type="ECO:0000256" key="10">
    <source>
        <dbReference type="ARBA" id="ARBA00022840"/>
    </source>
</evidence>
<comment type="catalytic activity">
    <reaction evidence="13">
        <text>L-seryl-[protein] + ATP = O-phospho-L-seryl-[protein] + ADP + H(+)</text>
        <dbReference type="Rhea" id="RHEA:17989"/>
        <dbReference type="Rhea" id="RHEA-COMP:9863"/>
        <dbReference type="Rhea" id="RHEA-COMP:11604"/>
        <dbReference type="ChEBI" id="CHEBI:15378"/>
        <dbReference type="ChEBI" id="CHEBI:29999"/>
        <dbReference type="ChEBI" id="CHEBI:30616"/>
        <dbReference type="ChEBI" id="CHEBI:83421"/>
        <dbReference type="ChEBI" id="CHEBI:456216"/>
        <dbReference type="EC" id="2.7.11.1"/>
    </reaction>
</comment>
<dbReference type="SUPFAM" id="SSF56112">
    <property type="entry name" value="Protein kinase-like (PK-like)"/>
    <property type="match status" value="1"/>
</dbReference>
<dbReference type="GO" id="GO:0004683">
    <property type="term" value="F:calcium/calmodulin-dependent protein kinase activity"/>
    <property type="evidence" value="ECO:0000318"/>
    <property type="project" value="GO_Central"/>
</dbReference>
<comment type="similarity">
    <text evidence="1">Belongs to the protein kinase superfamily. CAMK Ser/Thr protein kinase family. SNF1 subfamily.</text>
</comment>
<dbReference type="GO" id="GO:0005516">
    <property type="term" value="F:calmodulin binding"/>
    <property type="evidence" value="ECO:0000318"/>
    <property type="project" value="GO_Central"/>
</dbReference>
<dbReference type="eggNOG" id="KOG0032">
    <property type="taxonomic scope" value="Eukaryota"/>
</dbReference>
<dbReference type="InParanoid" id="D8SQ88"/>
<dbReference type="OrthoDB" id="40902at2759"/>
<keyword evidence="19" id="KW-1185">Reference proteome</keyword>
<dbReference type="Pfam" id="PF00069">
    <property type="entry name" value="Pkinase"/>
    <property type="match status" value="1"/>
</dbReference>
<reference evidence="18 19" key="1">
    <citation type="journal article" date="2011" name="Science">
        <title>The Selaginella genome identifies genetic changes associated with the evolution of vascular plants.</title>
        <authorList>
            <person name="Banks J.A."/>
            <person name="Nishiyama T."/>
            <person name="Hasebe M."/>
            <person name="Bowman J.L."/>
            <person name="Gribskov M."/>
            <person name="dePamphilis C."/>
            <person name="Albert V.A."/>
            <person name="Aono N."/>
            <person name="Aoyama T."/>
            <person name="Ambrose B.A."/>
            <person name="Ashton N.W."/>
            <person name="Axtell M.J."/>
            <person name="Barker E."/>
            <person name="Barker M.S."/>
            <person name="Bennetzen J.L."/>
            <person name="Bonawitz N.D."/>
            <person name="Chapple C."/>
            <person name="Cheng C."/>
            <person name="Correa L.G."/>
            <person name="Dacre M."/>
            <person name="DeBarry J."/>
            <person name="Dreyer I."/>
            <person name="Elias M."/>
            <person name="Engstrom E.M."/>
            <person name="Estelle M."/>
            <person name="Feng L."/>
            <person name="Finet C."/>
            <person name="Floyd S.K."/>
            <person name="Frommer W.B."/>
            <person name="Fujita T."/>
            <person name="Gramzow L."/>
            <person name="Gutensohn M."/>
            <person name="Harholt J."/>
            <person name="Hattori M."/>
            <person name="Heyl A."/>
            <person name="Hirai T."/>
            <person name="Hiwatashi Y."/>
            <person name="Ishikawa M."/>
            <person name="Iwata M."/>
            <person name="Karol K.G."/>
            <person name="Koehler B."/>
            <person name="Kolukisaoglu U."/>
            <person name="Kubo M."/>
            <person name="Kurata T."/>
            <person name="Lalonde S."/>
            <person name="Li K."/>
            <person name="Li Y."/>
            <person name="Litt A."/>
            <person name="Lyons E."/>
            <person name="Manning G."/>
            <person name="Maruyama T."/>
            <person name="Michael T.P."/>
            <person name="Mikami K."/>
            <person name="Miyazaki S."/>
            <person name="Morinaga S."/>
            <person name="Murata T."/>
            <person name="Mueller-Roeber B."/>
            <person name="Nelson D.R."/>
            <person name="Obara M."/>
            <person name="Oguri Y."/>
            <person name="Olmstead R.G."/>
            <person name="Onodera N."/>
            <person name="Petersen B.L."/>
            <person name="Pils B."/>
            <person name="Prigge M."/>
            <person name="Rensing S.A."/>
            <person name="Riano-Pachon D.M."/>
            <person name="Roberts A.W."/>
            <person name="Sato Y."/>
            <person name="Scheller H.V."/>
            <person name="Schulz B."/>
            <person name="Schulz C."/>
            <person name="Shakirov E.V."/>
            <person name="Shibagaki N."/>
            <person name="Shinohara N."/>
            <person name="Shippen D.E."/>
            <person name="Soerensen I."/>
            <person name="Sotooka R."/>
            <person name="Sugimoto N."/>
            <person name="Sugita M."/>
            <person name="Sumikawa N."/>
            <person name="Tanurdzic M."/>
            <person name="Theissen G."/>
            <person name="Ulvskov P."/>
            <person name="Wakazuki S."/>
            <person name="Weng J.K."/>
            <person name="Willats W.W."/>
            <person name="Wipf D."/>
            <person name="Wolf P.G."/>
            <person name="Yang L."/>
            <person name="Zimmer A.D."/>
            <person name="Zhu Q."/>
            <person name="Mitros T."/>
            <person name="Hellsten U."/>
            <person name="Loque D."/>
            <person name="Otillar R."/>
            <person name="Salamov A."/>
            <person name="Schmutz J."/>
            <person name="Shapiro H."/>
            <person name="Lindquist E."/>
            <person name="Lucas S."/>
            <person name="Rokhsar D."/>
            <person name="Grigoriev I.V."/>
        </authorList>
    </citation>
    <scope>NUCLEOTIDE SEQUENCE [LARGE SCALE GENOMIC DNA]</scope>
</reference>
<dbReference type="GO" id="GO:0035556">
    <property type="term" value="P:intracellular signal transduction"/>
    <property type="evidence" value="ECO:0000318"/>
    <property type="project" value="GO_Central"/>
</dbReference>
<evidence type="ECO:0000259" key="17">
    <source>
        <dbReference type="PROSITE" id="PS50011"/>
    </source>
</evidence>
<dbReference type="GO" id="GO:0005737">
    <property type="term" value="C:cytoplasm"/>
    <property type="evidence" value="ECO:0000318"/>
    <property type="project" value="GO_Central"/>
</dbReference>
<evidence type="ECO:0000256" key="8">
    <source>
        <dbReference type="ARBA" id="ARBA00022777"/>
    </source>
</evidence>
<dbReference type="Gene3D" id="1.10.510.10">
    <property type="entry name" value="Transferase(Phosphotransferase) domain 1"/>
    <property type="match status" value="1"/>
</dbReference>
<dbReference type="InterPro" id="IPR008271">
    <property type="entry name" value="Ser/Thr_kinase_AS"/>
</dbReference>
<dbReference type="Proteomes" id="UP000001514">
    <property type="component" value="Unassembled WGS sequence"/>
</dbReference>
<keyword evidence="5" id="KW-0479">Metal-binding</keyword>
<evidence type="ECO:0000256" key="14">
    <source>
        <dbReference type="ARBA" id="ARBA00058225"/>
    </source>
</evidence>
<keyword evidence="4" id="KW-0808">Transferase</keyword>
<evidence type="ECO:0000256" key="5">
    <source>
        <dbReference type="ARBA" id="ARBA00022723"/>
    </source>
</evidence>
<evidence type="ECO:0000313" key="18">
    <source>
        <dbReference type="EMBL" id="EFJ13416.1"/>
    </source>
</evidence>
<dbReference type="CDD" id="cd05117">
    <property type="entry name" value="STKc_CAMK"/>
    <property type="match status" value="1"/>
</dbReference>
<evidence type="ECO:0000256" key="3">
    <source>
        <dbReference type="ARBA" id="ARBA00022527"/>
    </source>
</evidence>
<dbReference type="SMART" id="SM00220">
    <property type="entry name" value="S_TKc"/>
    <property type="match status" value="1"/>
</dbReference>
<evidence type="ECO:0000256" key="16">
    <source>
        <dbReference type="RuleBase" id="RU000304"/>
    </source>
</evidence>
<keyword evidence="9" id="KW-0106">Calcium</keyword>
<dbReference type="GO" id="GO:0009931">
    <property type="term" value="F:calcium-dependent protein serine/threonine kinase activity"/>
    <property type="evidence" value="ECO:0000318"/>
    <property type="project" value="GO_Central"/>
</dbReference>
<dbReference type="GO" id="GO:0046872">
    <property type="term" value="F:metal ion binding"/>
    <property type="evidence" value="ECO:0007669"/>
    <property type="project" value="UniProtKB-KW"/>
</dbReference>
<keyword evidence="7 15" id="KW-0547">Nucleotide-binding</keyword>
<keyword evidence="6" id="KW-0677">Repeat</keyword>
<sequence length="301" mass="32796">VLCHTCSIHPGGGAGGGGAGGRCRIVAGASDQGIGDNYELGEELGRGQFGVIRLCRHRSTGERLACKSIAKAKLTSAADVRDVQREIEIMQQLAGNPHIVGLRDVVEDDESVHMVMELCEGGELFDRIVERKMYCERDAARVCKTVVEVIQCCNARGIIHRDLKPENILLVDAASNSRIKVADFGLAVHFHPGETHSGMAGSAYYIAPEVLRGEYGPEVDVWSAGVVLYVMLCGVPPFWDETEEGIFDAIRYGHLDLSSDPWPKLSASVKRLVRGMLCQDPSKRLTPAQILSTFVEFVRSC</sequence>
<comment type="function">
    <text evidence="14">CIPK serine-threonine protein kinases interact with CBL proteins. Binding of a CBL protein to the regulatory NAF domain of CIPK protein lead to the activation of the kinase in a calcium-dependent manner.</text>
</comment>
<dbReference type="InterPro" id="IPR011009">
    <property type="entry name" value="Kinase-like_dom_sf"/>
</dbReference>
<feature type="non-terminal residue" evidence="18">
    <location>
        <position position="1"/>
    </location>
</feature>
<dbReference type="InterPro" id="IPR050205">
    <property type="entry name" value="CDPK_Ser/Thr_kinases"/>
</dbReference>
<dbReference type="FunFam" id="1.10.510.10:FF:000571">
    <property type="entry name" value="Maternal embryonic leucine zipper kinase"/>
    <property type="match status" value="1"/>
</dbReference>
<dbReference type="PROSITE" id="PS00108">
    <property type="entry name" value="PROTEIN_KINASE_ST"/>
    <property type="match status" value="1"/>
</dbReference>
<keyword evidence="10 15" id="KW-0067">ATP-binding</keyword>
<dbReference type="KEGG" id="smo:SELMODRAFT_450109"/>
<comment type="catalytic activity">
    <reaction evidence="12">
        <text>L-threonyl-[protein] + ATP = O-phospho-L-threonyl-[protein] + ADP + H(+)</text>
        <dbReference type="Rhea" id="RHEA:46608"/>
        <dbReference type="Rhea" id="RHEA-COMP:11060"/>
        <dbReference type="Rhea" id="RHEA-COMP:11605"/>
        <dbReference type="ChEBI" id="CHEBI:15378"/>
        <dbReference type="ChEBI" id="CHEBI:30013"/>
        <dbReference type="ChEBI" id="CHEBI:30616"/>
        <dbReference type="ChEBI" id="CHEBI:61977"/>
        <dbReference type="ChEBI" id="CHEBI:456216"/>
        <dbReference type="EC" id="2.7.11.1"/>
    </reaction>
</comment>